<keyword evidence="2" id="KW-1185">Reference proteome</keyword>
<protein>
    <submittedName>
        <fullName evidence="1">Uncharacterized protein</fullName>
    </submittedName>
</protein>
<proteinExistence type="predicted"/>
<evidence type="ECO:0000313" key="2">
    <source>
        <dbReference type="Proteomes" id="UP000824596"/>
    </source>
</evidence>
<comment type="caution">
    <text evidence="1">The sequence shown here is derived from an EMBL/GenBank/DDBJ whole genome shotgun (WGS) entry which is preliminary data.</text>
</comment>
<reference evidence="1" key="1">
    <citation type="submission" date="2021-09" db="EMBL/GenBank/DDBJ databases">
        <title>A high-quality genome of the endoparasitic fungus Hirsutella rhossiliensis with a comparison of Hirsutella genomes reveals transposable elements contributing to genome size variation.</title>
        <authorList>
            <person name="Lin R."/>
            <person name="Jiao Y."/>
            <person name="Sun X."/>
            <person name="Ling J."/>
            <person name="Xie B."/>
            <person name="Cheng X."/>
        </authorList>
    </citation>
    <scope>NUCLEOTIDE SEQUENCE</scope>
    <source>
        <strain evidence="1">HR02</strain>
    </source>
</reference>
<dbReference type="AlphaFoldDB" id="A0A9P8SJU5"/>
<dbReference type="Proteomes" id="UP000824596">
    <property type="component" value="Unassembled WGS sequence"/>
</dbReference>
<dbReference type="GeneID" id="68352426"/>
<gene>
    <name evidence="1" type="ORF">HRG_03297</name>
</gene>
<accession>A0A9P8SJU5</accession>
<dbReference type="EMBL" id="JAIZPD010000003">
    <property type="protein sequence ID" value="KAH0965281.1"/>
    <property type="molecule type" value="Genomic_DNA"/>
</dbReference>
<name>A0A9P8SJU5_9HYPO</name>
<sequence length="66" mass="7188">MIKTCNPPGVIGKSYDKTAELLNHFKTTRDLSGYDELMADATSLPSLTTEAAVDGMDKIVEKAKKK</sequence>
<organism evidence="1 2">
    <name type="scientific">Hirsutella rhossiliensis</name>
    <dbReference type="NCBI Taxonomy" id="111463"/>
    <lineage>
        <taxon>Eukaryota</taxon>
        <taxon>Fungi</taxon>
        <taxon>Dikarya</taxon>
        <taxon>Ascomycota</taxon>
        <taxon>Pezizomycotina</taxon>
        <taxon>Sordariomycetes</taxon>
        <taxon>Hypocreomycetidae</taxon>
        <taxon>Hypocreales</taxon>
        <taxon>Ophiocordycipitaceae</taxon>
        <taxon>Hirsutella</taxon>
    </lineage>
</organism>
<evidence type="ECO:0000313" key="1">
    <source>
        <dbReference type="EMBL" id="KAH0965281.1"/>
    </source>
</evidence>
<dbReference type="RefSeq" id="XP_044722794.1">
    <property type="nucleotide sequence ID" value="XM_044861768.1"/>
</dbReference>